<comment type="caution">
    <text evidence="1">The sequence shown here is derived from an EMBL/GenBank/DDBJ whole genome shotgun (WGS) entry which is preliminary data.</text>
</comment>
<dbReference type="Proteomes" id="UP000775213">
    <property type="component" value="Unassembled WGS sequence"/>
</dbReference>
<dbReference type="EMBL" id="JAGFBR010000001">
    <property type="protein sequence ID" value="KAH0470883.1"/>
    <property type="molecule type" value="Genomic_DNA"/>
</dbReference>
<reference evidence="1 2" key="1">
    <citation type="journal article" date="2021" name="Hortic Res">
        <title>Chromosome-scale assembly of the Dendrobium chrysotoxum genome enhances the understanding of orchid evolution.</title>
        <authorList>
            <person name="Zhang Y."/>
            <person name="Zhang G.Q."/>
            <person name="Zhang D."/>
            <person name="Liu X.D."/>
            <person name="Xu X.Y."/>
            <person name="Sun W.H."/>
            <person name="Yu X."/>
            <person name="Zhu X."/>
            <person name="Wang Z.W."/>
            <person name="Zhao X."/>
            <person name="Zhong W.Y."/>
            <person name="Chen H."/>
            <person name="Yin W.L."/>
            <person name="Huang T."/>
            <person name="Niu S.C."/>
            <person name="Liu Z.J."/>
        </authorList>
    </citation>
    <scope>NUCLEOTIDE SEQUENCE [LARGE SCALE GENOMIC DNA]</scope>
    <source>
        <strain evidence="1">Lindl</strain>
    </source>
</reference>
<sequence length="82" mass="9085">MPTIFIGLKRYCYAYMKPWCVSISVEVVGNNLYEPRDNLSLALETNGALVAMNLLEVVEECGVDVRLELSLGLSSGKVECKK</sequence>
<name>A0AAV7HTM9_DENCH</name>
<keyword evidence="2" id="KW-1185">Reference proteome</keyword>
<dbReference type="AlphaFoldDB" id="A0AAV7HTM9"/>
<organism evidence="1 2">
    <name type="scientific">Dendrobium chrysotoxum</name>
    <name type="common">Orchid</name>
    <dbReference type="NCBI Taxonomy" id="161865"/>
    <lineage>
        <taxon>Eukaryota</taxon>
        <taxon>Viridiplantae</taxon>
        <taxon>Streptophyta</taxon>
        <taxon>Embryophyta</taxon>
        <taxon>Tracheophyta</taxon>
        <taxon>Spermatophyta</taxon>
        <taxon>Magnoliopsida</taxon>
        <taxon>Liliopsida</taxon>
        <taxon>Asparagales</taxon>
        <taxon>Orchidaceae</taxon>
        <taxon>Epidendroideae</taxon>
        <taxon>Malaxideae</taxon>
        <taxon>Dendrobiinae</taxon>
        <taxon>Dendrobium</taxon>
    </lineage>
</organism>
<gene>
    <name evidence="1" type="ORF">IEQ34_000606</name>
</gene>
<evidence type="ECO:0000313" key="1">
    <source>
        <dbReference type="EMBL" id="KAH0470883.1"/>
    </source>
</evidence>
<evidence type="ECO:0000313" key="2">
    <source>
        <dbReference type="Proteomes" id="UP000775213"/>
    </source>
</evidence>
<accession>A0AAV7HTM9</accession>
<proteinExistence type="predicted"/>
<protein>
    <submittedName>
        <fullName evidence="1">Uncharacterized protein</fullName>
    </submittedName>
</protein>